<reference evidence="1" key="1">
    <citation type="submission" date="2018-02" db="EMBL/GenBank/DDBJ databases">
        <title>Rhizophora mucronata_Transcriptome.</title>
        <authorList>
            <person name="Meera S.P."/>
            <person name="Sreeshan A."/>
            <person name="Augustine A."/>
        </authorList>
    </citation>
    <scope>NUCLEOTIDE SEQUENCE</scope>
    <source>
        <tissue evidence="1">Leaf</tissue>
    </source>
</reference>
<accession>A0A2P2IL22</accession>
<evidence type="ECO:0000313" key="1">
    <source>
        <dbReference type="EMBL" id="MBW81946.1"/>
    </source>
</evidence>
<proteinExistence type="predicted"/>
<name>A0A2P2IL22_RHIMU</name>
<sequence>MALLSLEWNKIDFRDLTAHDKQAPNIMASYFQEYFSSAAHGSNALKFSRAYLAPTSHV</sequence>
<dbReference type="AlphaFoldDB" id="A0A2P2IL22"/>
<organism evidence="1">
    <name type="scientific">Rhizophora mucronata</name>
    <name type="common">Asiatic mangrove</name>
    <dbReference type="NCBI Taxonomy" id="61149"/>
    <lineage>
        <taxon>Eukaryota</taxon>
        <taxon>Viridiplantae</taxon>
        <taxon>Streptophyta</taxon>
        <taxon>Embryophyta</taxon>
        <taxon>Tracheophyta</taxon>
        <taxon>Spermatophyta</taxon>
        <taxon>Magnoliopsida</taxon>
        <taxon>eudicotyledons</taxon>
        <taxon>Gunneridae</taxon>
        <taxon>Pentapetalae</taxon>
        <taxon>rosids</taxon>
        <taxon>fabids</taxon>
        <taxon>Malpighiales</taxon>
        <taxon>Rhizophoraceae</taxon>
        <taxon>Rhizophora</taxon>
    </lineage>
</organism>
<dbReference type="EMBL" id="GGEC01001463">
    <property type="protein sequence ID" value="MBW81946.1"/>
    <property type="molecule type" value="Transcribed_RNA"/>
</dbReference>
<protein>
    <submittedName>
        <fullName evidence="1">Uncharacterized protein LOC8281553</fullName>
    </submittedName>
</protein>